<organism evidence="1 2">
    <name type="scientific">Coprobacter tertius</name>
    <dbReference type="NCBI Taxonomy" id="2944915"/>
    <lineage>
        <taxon>Bacteria</taxon>
        <taxon>Pseudomonadati</taxon>
        <taxon>Bacteroidota</taxon>
        <taxon>Bacteroidia</taxon>
        <taxon>Bacteroidales</taxon>
        <taxon>Barnesiellaceae</taxon>
        <taxon>Coprobacter</taxon>
    </lineage>
</organism>
<name>A0ABT1ME15_9BACT</name>
<proteinExistence type="predicted"/>
<reference evidence="1 2" key="1">
    <citation type="submission" date="2022-07" db="EMBL/GenBank/DDBJ databases">
        <title>Fecal culturing of patients with breast cancer.</title>
        <authorList>
            <person name="Teng N.M.Y."/>
            <person name="Kiu R."/>
            <person name="Evans R."/>
            <person name="Baker D.J."/>
            <person name="Zenner C."/>
            <person name="Robinson S.D."/>
            <person name="Hall L.J."/>
        </authorList>
    </citation>
    <scope>NUCLEOTIDE SEQUENCE [LARGE SCALE GENOMIC DNA]</scope>
    <source>
        <strain evidence="1 2">LH1063</strain>
    </source>
</reference>
<dbReference type="Proteomes" id="UP001205603">
    <property type="component" value="Unassembled WGS sequence"/>
</dbReference>
<gene>
    <name evidence="1" type="ORF">NMU02_02060</name>
</gene>
<evidence type="ECO:0000313" key="1">
    <source>
        <dbReference type="EMBL" id="MCP9610875.1"/>
    </source>
</evidence>
<sequence>MSTEKRPNSAKDYDKFLPTIGFSTVATEEYTPQKRDIVVIQNIDNHPHGHIAMYDGEHWISDFEHRDFWGGQSYRTIKPKHTFFRWKQ</sequence>
<protein>
    <recommendedName>
        <fullName evidence="3">CHAP domain-containing protein</fullName>
    </recommendedName>
</protein>
<comment type="caution">
    <text evidence="1">The sequence shown here is derived from an EMBL/GenBank/DDBJ whole genome shotgun (WGS) entry which is preliminary data.</text>
</comment>
<dbReference type="EMBL" id="JANDHW010000002">
    <property type="protein sequence ID" value="MCP9610875.1"/>
    <property type="molecule type" value="Genomic_DNA"/>
</dbReference>
<accession>A0ABT1ME15</accession>
<evidence type="ECO:0008006" key="3">
    <source>
        <dbReference type="Google" id="ProtNLM"/>
    </source>
</evidence>
<evidence type="ECO:0000313" key="2">
    <source>
        <dbReference type="Proteomes" id="UP001205603"/>
    </source>
</evidence>
<dbReference type="Gene3D" id="3.90.1720.10">
    <property type="entry name" value="endopeptidase domain like (from Nostoc punctiforme)"/>
    <property type="match status" value="1"/>
</dbReference>
<keyword evidence="2" id="KW-1185">Reference proteome</keyword>
<dbReference type="RefSeq" id="WP_255025488.1">
    <property type="nucleotide sequence ID" value="NZ_JANDHW010000002.1"/>
</dbReference>